<comment type="caution">
    <text evidence="1">The sequence shown here is derived from an EMBL/GenBank/DDBJ whole genome shotgun (WGS) entry which is preliminary data.</text>
</comment>
<dbReference type="AlphaFoldDB" id="A0AAV9J3Q6"/>
<dbReference type="EMBL" id="JAVFHQ010000101">
    <property type="protein sequence ID" value="KAK4539323.1"/>
    <property type="molecule type" value="Genomic_DNA"/>
</dbReference>
<evidence type="ECO:0000313" key="1">
    <source>
        <dbReference type="EMBL" id="KAK4539323.1"/>
    </source>
</evidence>
<keyword evidence="2" id="KW-1185">Reference proteome</keyword>
<evidence type="ECO:0000313" key="2">
    <source>
        <dbReference type="Proteomes" id="UP001324427"/>
    </source>
</evidence>
<proteinExistence type="predicted"/>
<sequence length="197" mass="22033">MAVTSTSTFGEELDAHIVARLRERYPYMRIKAVRSIAQESGTRVQERIQAEEPLMQTSEDNISFMSLSAELRNRIYELVLIPQKDDEGGIDGTTDIYVGSHTTGGYQCQLEQATDGDGDCYRRGFDAFAELKTWLRQVGKAQAALVQDLGVHVRDAAVHTCSRNAILPELESGKYGLATSAVITWECKYYDNPEIME</sequence>
<accession>A0AAV9J3Q6</accession>
<name>A0AAV9J3Q6_9PEZI</name>
<organism evidence="1 2">
    <name type="scientific">Oleoguttula mirabilis</name>
    <dbReference type="NCBI Taxonomy" id="1507867"/>
    <lineage>
        <taxon>Eukaryota</taxon>
        <taxon>Fungi</taxon>
        <taxon>Dikarya</taxon>
        <taxon>Ascomycota</taxon>
        <taxon>Pezizomycotina</taxon>
        <taxon>Dothideomycetes</taxon>
        <taxon>Dothideomycetidae</taxon>
        <taxon>Mycosphaerellales</taxon>
        <taxon>Teratosphaeriaceae</taxon>
        <taxon>Oleoguttula</taxon>
    </lineage>
</organism>
<dbReference type="Proteomes" id="UP001324427">
    <property type="component" value="Unassembled WGS sequence"/>
</dbReference>
<gene>
    <name evidence="1" type="ORF">LTR36_000785</name>
</gene>
<reference evidence="1 2" key="1">
    <citation type="submission" date="2021-11" db="EMBL/GenBank/DDBJ databases">
        <title>Black yeast isolated from Biological Soil Crust.</title>
        <authorList>
            <person name="Kurbessoian T."/>
        </authorList>
    </citation>
    <scope>NUCLEOTIDE SEQUENCE [LARGE SCALE GENOMIC DNA]</scope>
    <source>
        <strain evidence="1 2">CCFEE 5522</strain>
    </source>
</reference>
<protein>
    <submittedName>
        <fullName evidence="1">Uncharacterized protein</fullName>
    </submittedName>
</protein>